<feature type="transmembrane region" description="Helical" evidence="1">
    <location>
        <begin position="20"/>
        <end position="44"/>
    </location>
</feature>
<feature type="transmembrane region" description="Helical" evidence="1">
    <location>
        <begin position="196"/>
        <end position="213"/>
    </location>
</feature>
<evidence type="ECO:0008006" key="3">
    <source>
        <dbReference type="Google" id="ProtNLM"/>
    </source>
</evidence>
<organism evidence="2">
    <name type="scientific">Thermofilum pendens</name>
    <dbReference type="NCBI Taxonomy" id="2269"/>
    <lineage>
        <taxon>Archaea</taxon>
        <taxon>Thermoproteota</taxon>
        <taxon>Thermoprotei</taxon>
        <taxon>Thermofilales</taxon>
        <taxon>Thermofilaceae</taxon>
        <taxon>Thermofilum</taxon>
    </lineage>
</organism>
<feature type="transmembrane region" description="Helical" evidence="1">
    <location>
        <begin position="154"/>
        <end position="184"/>
    </location>
</feature>
<feature type="transmembrane region" description="Helical" evidence="1">
    <location>
        <begin position="110"/>
        <end position="134"/>
    </location>
</feature>
<evidence type="ECO:0000313" key="2">
    <source>
        <dbReference type="EMBL" id="HGB24851.1"/>
    </source>
</evidence>
<keyword evidence="1" id="KW-0472">Membrane</keyword>
<evidence type="ECO:0000256" key="1">
    <source>
        <dbReference type="SAM" id="Phobius"/>
    </source>
</evidence>
<feature type="transmembrane region" description="Helical" evidence="1">
    <location>
        <begin position="64"/>
        <end position="89"/>
    </location>
</feature>
<dbReference type="EMBL" id="DTIB01000049">
    <property type="protein sequence ID" value="HGB24851.1"/>
    <property type="molecule type" value="Genomic_DNA"/>
</dbReference>
<dbReference type="AlphaFoldDB" id="A0A7C3SKN7"/>
<reference evidence="2" key="1">
    <citation type="journal article" date="2020" name="mSystems">
        <title>Genome- and Community-Level Interaction Insights into Carbon Utilization and Element Cycling Functions of Hydrothermarchaeota in Hydrothermal Sediment.</title>
        <authorList>
            <person name="Zhou Z."/>
            <person name="Liu Y."/>
            <person name="Xu W."/>
            <person name="Pan J."/>
            <person name="Luo Z.H."/>
            <person name="Li M."/>
        </authorList>
    </citation>
    <scope>NUCLEOTIDE SEQUENCE [LARGE SCALE GENOMIC DNA]</scope>
    <source>
        <strain evidence="2">SpSt-8</strain>
    </source>
</reference>
<gene>
    <name evidence="2" type="ORF">ENV88_02165</name>
</gene>
<keyword evidence="1" id="KW-0812">Transmembrane</keyword>
<name>A0A7C3SKN7_THEPE</name>
<protein>
    <recommendedName>
        <fullName evidence="3">DUF973 family protein</fullName>
    </recommendedName>
</protein>
<sequence>MVEQSFHLKGLRLLKSYAELALAAQVLGLVALVLVFPALLGLLAELPRGRPLVSLPSLAGSLALLALAGVLALVGAVLSLVAVYARLIPAGDSLARWRSVLASPAKLMKYGYWAALGLGILALVVVAASIAPLLGELPSLLRGSGTGIREAAALQLVLGLVGALLIFVIAAIAAFVGWVGEVMLLFELSSQTGVQGFRTAAILLILALLTSFISAIPYIALAAAFLPAALQVAALVVIRDSSLKALLPPPPPPGAAP</sequence>
<accession>A0A7C3SKN7</accession>
<comment type="caution">
    <text evidence="2">The sequence shown here is derived from an EMBL/GenBank/DDBJ whole genome shotgun (WGS) entry which is preliminary data.</text>
</comment>
<proteinExistence type="predicted"/>
<keyword evidence="1" id="KW-1133">Transmembrane helix</keyword>